<proteinExistence type="predicted"/>
<name>A0ABR9QRY5_9ACTN</name>
<dbReference type="Proteomes" id="UP001194273">
    <property type="component" value="Unassembled WGS sequence"/>
</dbReference>
<reference evidence="1 2" key="1">
    <citation type="submission" date="2020-10" db="EMBL/GenBank/DDBJ databases">
        <title>ChiBAC.</title>
        <authorList>
            <person name="Zenner C."/>
            <person name="Hitch T.C.A."/>
            <person name="Clavel T."/>
        </authorList>
    </citation>
    <scope>NUCLEOTIDE SEQUENCE [LARGE SCALE GENOMIC DNA]</scope>
    <source>
        <strain evidence="1 2">DSM 107455</strain>
    </source>
</reference>
<accession>A0ABR9QRY5</accession>
<protein>
    <submittedName>
        <fullName evidence="1">Uncharacterized protein</fullName>
    </submittedName>
</protein>
<evidence type="ECO:0000313" key="1">
    <source>
        <dbReference type="EMBL" id="MBE5023833.1"/>
    </source>
</evidence>
<evidence type="ECO:0000313" key="2">
    <source>
        <dbReference type="Proteomes" id="UP001194273"/>
    </source>
</evidence>
<gene>
    <name evidence="1" type="ORF">INF26_03060</name>
</gene>
<keyword evidence="2" id="KW-1185">Reference proteome</keyword>
<comment type="caution">
    <text evidence="1">The sequence shown here is derived from an EMBL/GenBank/DDBJ whole genome shotgun (WGS) entry which is preliminary data.</text>
</comment>
<sequence>MTPDERREVQEAVAAGRRALASLEEAADALGSASNWGLFDLVMGGPLTSVLKHWSLNDARGALDQARADLYAFTRELSDVRGIEALRVDVGAIASALDVLVDNPFVDLYVQKKISDAEDNVDAAIAATKTVLARLEAAR</sequence>
<dbReference type="RefSeq" id="WP_193529243.1">
    <property type="nucleotide sequence ID" value="NZ_JADCJZ010000001.1"/>
</dbReference>
<organism evidence="1 2">
    <name type="scientific">Thermophilibacter gallinarum</name>
    <dbReference type="NCBI Taxonomy" id="2779357"/>
    <lineage>
        <taxon>Bacteria</taxon>
        <taxon>Bacillati</taxon>
        <taxon>Actinomycetota</taxon>
        <taxon>Coriobacteriia</taxon>
        <taxon>Coriobacteriales</taxon>
        <taxon>Atopobiaceae</taxon>
        <taxon>Thermophilibacter</taxon>
    </lineage>
</organism>
<dbReference type="EMBL" id="JADCJZ010000001">
    <property type="protein sequence ID" value="MBE5023833.1"/>
    <property type="molecule type" value="Genomic_DNA"/>
</dbReference>